<dbReference type="SUPFAM" id="SSF53448">
    <property type="entry name" value="Nucleotide-diphospho-sugar transferases"/>
    <property type="match status" value="1"/>
</dbReference>
<evidence type="ECO:0000256" key="2">
    <source>
        <dbReference type="ARBA" id="ARBA00022695"/>
    </source>
</evidence>
<evidence type="ECO:0000313" key="5">
    <source>
        <dbReference type="EMBL" id="EWH09482.1"/>
    </source>
</evidence>
<dbReference type="InterPro" id="IPR025877">
    <property type="entry name" value="MobA-like_NTP_Trfase"/>
</dbReference>
<evidence type="ECO:0000256" key="1">
    <source>
        <dbReference type="ARBA" id="ARBA00022679"/>
    </source>
</evidence>
<sequence>MKALLMAAGVGTRISRYLNGIPKCCVPVNNVSLIKYTFEMLKRKGIHDIAIVTGYKQEHILKQLEGYQYTHFENPFFDVTNSIASTWFAQEFLNADDDYMIMNADVFVEEAVIDILLQAEDSPLFLADSTRIEGADYKFNWQENVLIKYGKELTANETTGEYVGIAKIAARDIEFCKSVLNSLIQQQKHSYWWEDIFYRSSDIKPVMVKDIKGNFWAEVDYIEDYERIKAYVAEKYYG</sequence>
<dbReference type="InterPro" id="IPR029044">
    <property type="entry name" value="Nucleotide-diphossugar_trans"/>
</dbReference>
<dbReference type="EMBL" id="ARZY01000023">
    <property type="protein sequence ID" value="EWH09482.1"/>
    <property type="molecule type" value="Genomic_DNA"/>
</dbReference>
<dbReference type="STRING" id="1328313.DS2_12398"/>
<comment type="caution">
    <text evidence="5">The sequence shown here is derived from an EMBL/GenBank/DDBJ whole genome shotgun (WGS) entry which is preliminary data.</text>
</comment>
<dbReference type="AlphaFoldDB" id="W7QKJ7"/>
<keyword evidence="3" id="KW-0460">Magnesium</keyword>
<dbReference type="InterPro" id="IPR050065">
    <property type="entry name" value="GlmU-like"/>
</dbReference>
<keyword evidence="1 5" id="KW-0808">Transferase</keyword>
<keyword evidence="2" id="KW-0548">Nucleotidyltransferase</keyword>
<evidence type="ECO:0000313" key="6">
    <source>
        <dbReference type="Proteomes" id="UP000019276"/>
    </source>
</evidence>
<keyword evidence="6" id="KW-1185">Reference proteome</keyword>
<dbReference type="CDD" id="cd02523">
    <property type="entry name" value="PC_cytidylyltransferase"/>
    <property type="match status" value="1"/>
</dbReference>
<dbReference type="GO" id="GO:0016779">
    <property type="term" value="F:nucleotidyltransferase activity"/>
    <property type="evidence" value="ECO:0007669"/>
    <property type="project" value="UniProtKB-KW"/>
</dbReference>
<dbReference type="RefSeq" id="WP_035015124.1">
    <property type="nucleotide sequence ID" value="NZ_ARZY01000023.1"/>
</dbReference>
<protein>
    <submittedName>
        <fullName evidence="5">Nucleotidyl transferase</fullName>
    </submittedName>
</protein>
<proteinExistence type="predicted"/>
<evidence type="ECO:0000256" key="3">
    <source>
        <dbReference type="ARBA" id="ARBA00022842"/>
    </source>
</evidence>
<reference evidence="5 6" key="1">
    <citation type="journal article" date="2014" name="Genome Announc.">
        <title>Draft Genome Sequence of the Agar-Degrading Bacterium Catenovulum sp. Strain DS-2, Isolated from Intestines of Haliotis diversicolor.</title>
        <authorList>
            <person name="Shan D."/>
            <person name="Li X."/>
            <person name="Gu Z."/>
            <person name="Wei G."/>
            <person name="Gao Z."/>
            <person name="Shao Z."/>
        </authorList>
    </citation>
    <scope>NUCLEOTIDE SEQUENCE [LARGE SCALE GENOMIC DNA]</scope>
    <source>
        <strain evidence="5 6">DS-2</strain>
    </source>
</reference>
<dbReference type="PATRIC" id="fig|1328313.3.peg.2533"/>
<dbReference type="PANTHER" id="PTHR43584:SF8">
    <property type="entry name" value="N-ACETYLMURAMATE ALPHA-1-PHOSPHATE URIDYLYLTRANSFERASE"/>
    <property type="match status" value="1"/>
</dbReference>
<dbReference type="PANTHER" id="PTHR43584">
    <property type="entry name" value="NUCLEOTIDYL TRANSFERASE"/>
    <property type="match status" value="1"/>
</dbReference>
<organism evidence="5 6">
    <name type="scientific">Catenovulum agarivorans DS-2</name>
    <dbReference type="NCBI Taxonomy" id="1328313"/>
    <lineage>
        <taxon>Bacteria</taxon>
        <taxon>Pseudomonadati</taxon>
        <taxon>Pseudomonadota</taxon>
        <taxon>Gammaproteobacteria</taxon>
        <taxon>Alteromonadales</taxon>
        <taxon>Alteromonadaceae</taxon>
        <taxon>Catenovulum</taxon>
    </lineage>
</organism>
<dbReference type="OrthoDB" id="9788272at2"/>
<accession>W7QKJ7</accession>
<dbReference type="Gene3D" id="3.90.550.10">
    <property type="entry name" value="Spore Coat Polysaccharide Biosynthesis Protein SpsA, Chain A"/>
    <property type="match status" value="1"/>
</dbReference>
<dbReference type="eggNOG" id="COG1213">
    <property type="taxonomic scope" value="Bacteria"/>
</dbReference>
<feature type="domain" description="MobA-like NTP transferase" evidence="4">
    <location>
        <begin position="3"/>
        <end position="119"/>
    </location>
</feature>
<dbReference type="Pfam" id="PF12804">
    <property type="entry name" value="NTP_transf_3"/>
    <property type="match status" value="1"/>
</dbReference>
<dbReference type="Proteomes" id="UP000019276">
    <property type="component" value="Unassembled WGS sequence"/>
</dbReference>
<gene>
    <name evidence="5" type="ORF">DS2_12398</name>
</gene>
<name>W7QKJ7_9ALTE</name>
<evidence type="ECO:0000259" key="4">
    <source>
        <dbReference type="Pfam" id="PF12804"/>
    </source>
</evidence>